<reference evidence="3" key="2">
    <citation type="submission" date="2020-05" db="UniProtKB">
        <authorList>
            <consortium name="EnsemblMetazoa"/>
        </authorList>
    </citation>
    <scope>IDENTIFICATION</scope>
</reference>
<proteinExistence type="predicted"/>
<dbReference type="EMBL" id="ATLV01023841">
    <property type="status" value="NOT_ANNOTATED_CDS"/>
    <property type="molecule type" value="Genomic_DNA"/>
</dbReference>
<dbReference type="EnsemblMetazoa" id="ASIC018037-RA">
    <property type="protein sequence ID" value="ASIC018037-PA"/>
    <property type="gene ID" value="ASIC018037"/>
</dbReference>
<gene>
    <name evidence="2" type="ORF">ZHAS_00018037</name>
</gene>
<feature type="region of interest" description="Disordered" evidence="1">
    <location>
        <begin position="1"/>
        <end position="36"/>
    </location>
</feature>
<organism evidence="2">
    <name type="scientific">Anopheles sinensis</name>
    <name type="common">Mosquito</name>
    <dbReference type="NCBI Taxonomy" id="74873"/>
    <lineage>
        <taxon>Eukaryota</taxon>
        <taxon>Metazoa</taxon>
        <taxon>Ecdysozoa</taxon>
        <taxon>Arthropoda</taxon>
        <taxon>Hexapoda</taxon>
        <taxon>Insecta</taxon>
        <taxon>Pterygota</taxon>
        <taxon>Neoptera</taxon>
        <taxon>Endopterygota</taxon>
        <taxon>Diptera</taxon>
        <taxon>Nematocera</taxon>
        <taxon>Culicoidea</taxon>
        <taxon>Culicidae</taxon>
        <taxon>Anophelinae</taxon>
        <taxon>Anopheles</taxon>
    </lineage>
</organism>
<evidence type="ECO:0000313" key="3">
    <source>
        <dbReference type="EnsemblMetazoa" id="ASIC018037-PA"/>
    </source>
</evidence>
<sequence>MVTDEFHDTPNQTSDEKADQVPKKGPTEKPSKTFSEFHTESQNFAARGAMAKDGIPLVELRTDADAILNVDVDDDDDDARHINVNKRSSVLRHE</sequence>
<protein>
    <submittedName>
        <fullName evidence="2 3">MFS multidrug transporter, putative</fullName>
    </submittedName>
</protein>
<accession>A0A084WHJ2</accession>
<reference evidence="2 4" key="1">
    <citation type="journal article" date="2014" name="BMC Genomics">
        <title>Genome sequence of Anopheles sinensis provides insight into genetics basis of mosquito competence for malaria parasites.</title>
        <authorList>
            <person name="Zhou D."/>
            <person name="Zhang D."/>
            <person name="Ding G."/>
            <person name="Shi L."/>
            <person name="Hou Q."/>
            <person name="Ye Y."/>
            <person name="Xu Y."/>
            <person name="Zhou H."/>
            <person name="Xiong C."/>
            <person name="Li S."/>
            <person name="Yu J."/>
            <person name="Hong S."/>
            <person name="Yu X."/>
            <person name="Zou P."/>
            <person name="Chen C."/>
            <person name="Chang X."/>
            <person name="Wang W."/>
            <person name="Lv Y."/>
            <person name="Sun Y."/>
            <person name="Ma L."/>
            <person name="Shen B."/>
            <person name="Zhu C."/>
        </authorList>
    </citation>
    <scope>NUCLEOTIDE SEQUENCE [LARGE SCALE GENOMIC DNA]</scope>
</reference>
<evidence type="ECO:0000256" key="1">
    <source>
        <dbReference type="SAM" id="MobiDB-lite"/>
    </source>
</evidence>
<keyword evidence="4" id="KW-1185">Reference proteome</keyword>
<dbReference type="AlphaFoldDB" id="A0A084WHJ2"/>
<evidence type="ECO:0000313" key="2">
    <source>
        <dbReference type="EMBL" id="KFB49686.1"/>
    </source>
</evidence>
<dbReference type="VEuPathDB" id="VectorBase:ASIC018037"/>
<name>A0A084WHJ2_ANOSI</name>
<evidence type="ECO:0000313" key="4">
    <source>
        <dbReference type="Proteomes" id="UP000030765"/>
    </source>
</evidence>
<dbReference type="EMBL" id="KE525347">
    <property type="protein sequence ID" value="KFB49686.1"/>
    <property type="molecule type" value="Genomic_DNA"/>
</dbReference>
<dbReference type="Proteomes" id="UP000030765">
    <property type="component" value="Unassembled WGS sequence"/>
</dbReference>